<evidence type="ECO:0008006" key="5">
    <source>
        <dbReference type="Google" id="ProtNLM"/>
    </source>
</evidence>
<dbReference type="SUPFAM" id="SSF56349">
    <property type="entry name" value="DNA breaking-rejoining enzymes"/>
    <property type="match status" value="1"/>
</dbReference>
<dbReference type="PANTHER" id="PTHR30349">
    <property type="entry name" value="PHAGE INTEGRASE-RELATED"/>
    <property type="match status" value="1"/>
</dbReference>
<dbReference type="Gene3D" id="1.10.150.130">
    <property type="match status" value="1"/>
</dbReference>
<accession>A0A382HPH9</accession>
<protein>
    <recommendedName>
        <fullName evidence="5">Tyr recombinase domain-containing protein</fullName>
    </recommendedName>
</protein>
<feature type="compositionally biased region" description="Polar residues" evidence="3">
    <location>
        <begin position="147"/>
        <end position="164"/>
    </location>
</feature>
<dbReference type="GO" id="GO:0003677">
    <property type="term" value="F:DNA binding"/>
    <property type="evidence" value="ECO:0007669"/>
    <property type="project" value="UniProtKB-KW"/>
</dbReference>
<reference evidence="4" key="1">
    <citation type="submission" date="2018-05" db="EMBL/GenBank/DDBJ databases">
        <authorList>
            <person name="Lanie J.A."/>
            <person name="Ng W.-L."/>
            <person name="Kazmierczak K.M."/>
            <person name="Andrzejewski T.M."/>
            <person name="Davidsen T.M."/>
            <person name="Wayne K.J."/>
            <person name="Tettelin H."/>
            <person name="Glass J.I."/>
            <person name="Rusch D."/>
            <person name="Podicherti R."/>
            <person name="Tsui H.-C.T."/>
            <person name="Winkler M.E."/>
        </authorList>
    </citation>
    <scope>NUCLEOTIDE SEQUENCE</scope>
</reference>
<organism evidence="4">
    <name type="scientific">marine metagenome</name>
    <dbReference type="NCBI Taxonomy" id="408172"/>
    <lineage>
        <taxon>unclassified sequences</taxon>
        <taxon>metagenomes</taxon>
        <taxon>ecological metagenomes</taxon>
    </lineage>
</organism>
<keyword evidence="1" id="KW-0238">DNA-binding</keyword>
<evidence type="ECO:0000313" key="4">
    <source>
        <dbReference type="EMBL" id="SVB89274.1"/>
    </source>
</evidence>
<dbReference type="AlphaFoldDB" id="A0A382HPH9"/>
<sequence length="462" mass="54128">GMKSLDVEQIKEILRIEIRKQILHAHQVDLGTNKWSELGVEQSLDSIKQKDSNLRKILENDLNFYRQQVDLKLKSILESLDIEVKKESVAYRGLRNNFIELYLLRHQWMRDLVSNSGKTDDEFRRDAEMKLGINLFPDVSWLPQDTPKTSVSPPIEQDQIQTPEVPQLKKQSRQTISECSELFSDRKVLEDITPKEIQVYGQNINDFIEVVGDIPISQVTKSEVSEFVTIQSKLPPNRKKSPQYRELTISELIEKKGIEPQTPQNINKRLTKLSVFGNWCVRQGYISENPFKDMKLTVKKKRTGRIPFSAQEIRRILAPETYLKWTSDFKHRHNPSHNVGIFPTHPSGAKNQMCYYWIFLLGIHSGLRTNEMCQLRLSDLKKQKGIWFMHVEDDEETKVKTINSIRKVPVHPQLMKLGFIDYIGNLKRKKKDRVFWELTKSRDGYTKQVSRHYNERFLPAIK</sequence>
<feature type="region of interest" description="Disordered" evidence="3">
    <location>
        <begin position="147"/>
        <end position="166"/>
    </location>
</feature>
<dbReference type="EMBL" id="UINC01062544">
    <property type="protein sequence ID" value="SVB89274.1"/>
    <property type="molecule type" value="Genomic_DNA"/>
</dbReference>
<evidence type="ECO:0000256" key="3">
    <source>
        <dbReference type="SAM" id="MobiDB-lite"/>
    </source>
</evidence>
<feature type="non-terminal residue" evidence="4">
    <location>
        <position position="462"/>
    </location>
</feature>
<dbReference type="GO" id="GO:0006310">
    <property type="term" value="P:DNA recombination"/>
    <property type="evidence" value="ECO:0007669"/>
    <property type="project" value="UniProtKB-KW"/>
</dbReference>
<proteinExistence type="predicted"/>
<gene>
    <name evidence="4" type="ORF">METZ01_LOCUS242128</name>
</gene>
<dbReference type="InterPro" id="IPR050090">
    <property type="entry name" value="Tyrosine_recombinase_XerCD"/>
</dbReference>
<feature type="non-terminal residue" evidence="4">
    <location>
        <position position="1"/>
    </location>
</feature>
<dbReference type="InterPro" id="IPR010998">
    <property type="entry name" value="Integrase_recombinase_N"/>
</dbReference>
<dbReference type="GO" id="GO:0015074">
    <property type="term" value="P:DNA integration"/>
    <property type="evidence" value="ECO:0007669"/>
    <property type="project" value="InterPro"/>
</dbReference>
<evidence type="ECO:0000256" key="2">
    <source>
        <dbReference type="ARBA" id="ARBA00023172"/>
    </source>
</evidence>
<keyword evidence="2" id="KW-0233">DNA recombination</keyword>
<dbReference type="InterPro" id="IPR011010">
    <property type="entry name" value="DNA_brk_join_enz"/>
</dbReference>
<dbReference type="PANTHER" id="PTHR30349:SF41">
    <property type="entry name" value="INTEGRASE_RECOMBINASE PROTEIN MJ0367-RELATED"/>
    <property type="match status" value="1"/>
</dbReference>
<name>A0A382HPH9_9ZZZZ</name>
<dbReference type="InterPro" id="IPR013762">
    <property type="entry name" value="Integrase-like_cat_sf"/>
</dbReference>
<dbReference type="Gene3D" id="1.10.443.10">
    <property type="entry name" value="Intergrase catalytic core"/>
    <property type="match status" value="1"/>
</dbReference>
<evidence type="ECO:0000256" key="1">
    <source>
        <dbReference type="ARBA" id="ARBA00023125"/>
    </source>
</evidence>